<evidence type="ECO:0000256" key="1">
    <source>
        <dbReference type="SAM" id="Phobius"/>
    </source>
</evidence>
<name>A0A2P2QYY9_RHIMU</name>
<protein>
    <submittedName>
        <fullName evidence="2">Uncharacterized protein</fullName>
    </submittedName>
</protein>
<organism evidence="2">
    <name type="scientific">Rhizophora mucronata</name>
    <name type="common">Asiatic mangrove</name>
    <dbReference type="NCBI Taxonomy" id="61149"/>
    <lineage>
        <taxon>Eukaryota</taxon>
        <taxon>Viridiplantae</taxon>
        <taxon>Streptophyta</taxon>
        <taxon>Embryophyta</taxon>
        <taxon>Tracheophyta</taxon>
        <taxon>Spermatophyta</taxon>
        <taxon>Magnoliopsida</taxon>
        <taxon>eudicotyledons</taxon>
        <taxon>Gunneridae</taxon>
        <taxon>Pentapetalae</taxon>
        <taxon>rosids</taxon>
        <taxon>fabids</taxon>
        <taxon>Malpighiales</taxon>
        <taxon>Rhizophoraceae</taxon>
        <taxon>Rhizophora</taxon>
    </lineage>
</organism>
<evidence type="ECO:0000313" key="2">
    <source>
        <dbReference type="EMBL" id="MBX72193.1"/>
    </source>
</evidence>
<feature type="transmembrane region" description="Helical" evidence="1">
    <location>
        <begin position="6"/>
        <end position="28"/>
    </location>
</feature>
<keyword evidence="1" id="KW-1133">Transmembrane helix</keyword>
<dbReference type="AlphaFoldDB" id="A0A2P2QYY9"/>
<sequence length="50" mass="5808">MNYLNLMLAILLQAVPFPFLAVLFIYFVRGMFIQNGPYCLILSLDYMTKS</sequence>
<dbReference type="EMBL" id="GGEC01091709">
    <property type="protein sequence ID" value="MBX72193.1"/>
    <property type="molecule type" value="Transcribed_RNA"/>
</dbReference>
<keyword evidence="1" id="KW-0472">Membrane</keyword>
<reference evidence="2" key="1">
    <citation type="submission" date="2018-02" db="EMBL/GenBank/DDBJ databases">
        <title>Rhizophora mucronata_Transcriptome.</title>
        <authorList>
            <person name="Meera S.P."/>
            <person name="Sreeshan A."/>
            <person name="Augustine A."/>
        </authorList>
    </citation>
    <scope>NUCLEOTIDE SEQUENCE</scope>
    <source>
        <tissue evidence="2">Leaf</tissue>
    </source>
</reference>
<keyword evidence="1" id="KW-0812">Transmembrane</keyword>
<accession>A0A2P2QYY9</accession>
<proteinExistence type="predicted"/>